<protein>
    <recommendedName>
        <fullName evidence="3">Bacteriophage T4 Gp32 single-stranded DNA-binding domain-containing protein</fullName>
    </recommendedName>
</protein>
<reference evidence="2" key="1">
    <citation type="journal article" date="2015" name="Nature">
        <title>Complex archaea that bridge the gap between prokaryotes and eukaryotes.</title>
        <authorList>
            <person name="Spang A."/>
            <person name="Saw J.H."/>
            <person name="Jorgensen S.L."/>
            <person name="Zaremba-Niedzwiedzka K."/>
            <person name="Martijn J."/>
            <person name="Lind A.E."/>
            <person name="van Eijk R."/>
            <person name="Schleper C."/>
            <person name="Guy L."/>
            <person name="Ettema T.J."/>
        </authorList>
    </citation>
    <scope>NUCLEOTIDE SEQUENCE</scope>
</reference>
<name>A0A0F9B0Y5_9ZZZZ</name>
<comment type="caution">
    <text evidence="2">The sequence shown here is derived from an EMBL/GenBank/DDBJ whole genome shotgun (WGS) entry which is preliminary data.</text>
</comment>
<evidence type="ECO:0000256" key="1">
    <source>
        <dbReference type="SAM" id="MobiDB-lite"/>
    </source>
</evidence>
<dbReference type="AlphaFoldDB" id="A0A0F9B0Y5"/>
<proteinExistence type="predicted"/>
<gene>
    <name evidence="2" type="ORF">LCGC14_2507300</name>
</gene>
<dbReference type="EMBL" id="LAZR01040124">
    <property type="protein sequence ID" value="KKL15270.1"/>
    <property type="molecule type" value="Genomic_DNA"/>
</dbReference>
<feature type="compositionally biased region" description="Basic residues" evidence="1">
    <location>
        <begin position="284"/>
        <end position="296"/>
    </location>
</feature>
<organism evidence="2">
    <name type="scientific">marine sediment metagenome</name>
    <dbReference type="NCBI Taxonomy" id="412755"/>
    <lineage>
        <taxon>unclassified sequences</taxon>
        <taxon>metagenomes</taxon>
        <taxon>ecological metagenomes</taxon>
    </lineage>
</organism>
<evidence type="ECO:0000313" key="2">
    <source>
        <dbReference type="EMBL" id="KKL15270.1"/>
    </source>
</evidence>
<accession>A0A0F9B0Y5</accession>
<evidence type="ECO:0008006" key="3">
    <source>
        <dbReference type="Google" id="ProtNLM"/>
    </source>
</evidence>
<feature type="region of interest" description="Disordered" evidence="1">
    <location>
        <begin position="259"/>
        <end position="305"/>
    </location>
</feature>
<sequence length="328" mass="37292">MKKEKKSKIKSRFGSNVVSDVDRQKNSKSFGYLKLPPGVSVFKHQAGKTRTVLDIIPYIVTLDKHPDMNPDDSGTAHKGQPWYKLPITVHHGIGAGKNKETLMCPTTIGKSKCPICEEVAKQFKDGVDSKKVVGKTQLRNLYVVIPKKMEDFENEMHIWDIAQGNYQKELNKDLEEKPELGIFPDPVDGKTLTIRFTEESYAGNKYPEASRIDYDDRKKPYKLSIMKEAPCLDECIKVLSYKELRAKFFALDDDDDDNNTKGFKTKEEKRKKKKLIKEEEKPAKNKKAKSKGKKSKCPSGYKFGKDWDDYSECNTCSKLDACGAASEQ</sequence>